<organism evidence="2 3">
    <name type="scientific">Fictibacillus iocasae</name>
    <dbReference type="NCBI Taxonomy" id="2715437"/>
    <lineage>
        <taxon>Bacteria</taxon>
        <taxon>Bacillati</taxon>
        <taxon>Bacillota</taxon>
        <taxon>Bacilli</taxon>
        <taxon>Bacillales</taxon>
        <taxon>Fictibacillaceae</taxon>
        <taxon>Fictibacillus</taxon>
    </lineage>
</organism>
<dbReference type="GO" id="GO:0016746">
    <property type="term" value="F:acyltransferase activity"/>
    <property type="evidence" value="ECO:0007669"/>
    <property type="project" value="UniProtKB-KW"/>
</dbReference>
<dbReference type="RefSeq" id="WP_379751467.1">
    <property type="nucleotide sequence ID" value="NZ_JBHTCP010000052.1"/>
</dbReference>
<evidence type="ECO:0000259" key="1">
    <source>
        <dbReference type="PROSITE" id="PS51186"/>
    </source>
</evidence>
<keyword evidence="2" id="KW-0808">Transferase</keyword>
<accession>A0ABW2NVT1</accession>
<name>A0ABW2NVT1_9BACL</name>
<dbReference type="SUPFAM" id="SSF55729">
    <property type="entry name" value="Acyl-CoA N-acyltransferases (Nat)"/>
    <property type="match status" value="1"/>
</dbReference>
<proteinExistence type="predicted"/>
<dbReference type="EC" id="2.3.-.-" evidence="2"/>
<evidence type="ECO:0000313" key="2">
    <source>
        <dbReference type="EMBL" id="MFC7373484.1"/>
    </source>
</evidence>
<dbReference type="Gene3D" id="3.40.630.30">
    <property type="match status" value="1"/>
</dbReference>
<dbReference type="EMBL" id="JBHTCP010000052">
    <property type="protein sequence ID" value="MFC7373484.1"/>
    <property type="molecule type" value="Genomic_DNA"/>
</dbReference>
<feature type="domain" description="N-acetyltransferase" evidence="1">
    <location>
        <begin position="17"/>
        <end position="178"/>
    </location>
</feature>
<sequence>MNPILLDFPTEFETERLLVRCPQPGDGKAVYEAILSSLPELKPWLPFAHIDQSADDVEANIRGAHVKFLQREDLRMLVFLKETGEFVASTGLHRMDWDVRKFEIGYWQDTRHSGKGYMVEAVKGLEQFAVHELKARRLEVRCDTRNARSIAIPEKLGYTLEGTLRSDSFAVGTDELRDTHIFAKVFQG</sequence>
<keyword evidence="3" id="KW-1185">Reference proteome</keyword>
<dbReference type="PANTHER" id="PTHR43441:SF3">
    <property type="entry name" value="ACETYLTRANSFERASE"/>
    <property type="match status" value="1"/>
</dbReference>
<comment type="caution">
    <text evidence="2">The sequence shown here is derived from an EMBL/GenBank/DDBJ whole genome shotgun (WGS) entry which is preliminary data.</text>
</comment>
<reference evidence="3" key="1">
    <citation type="journal article" date="2019" name="Int. J. Syst. Evol. Microbiol.">
        <title>The Global Catalogue of Microorganisms (GCM) 10K type strain sequencing project: providing services to taxonomists for standard genome sequencing and annotation.</title>
        <authorList>
            <consortium name="The Broad Institute Genomics Platform"/>
            <consortium name="The Broad Institute Genome Sequencing Center for Infectious Disease"/>
            <person name="Wu L."/>
            <person name="Ma J."/>
        </authorList>
    </citation>
    <scope>NUCLEOTIDE SEQUENCE [LARGE SCALE GENOMIC DNA]</scope>
    <source>
        <strain evidence="3">NBRC 106396</strain>
    </source>
</reference>
<dbReference type="InterPro" id="IPR000182">
    <property type="entry name" value="GNAT_dom"/>
</dbReference>
<dbReference type="Proteomes" id="UP001596549">
    <property type="component" value="Unassembled WGS sequence"/>
</dbReference>
<dbReference type="InterPro" id="IPR016181">
    <property type="entry name" value="Acyl_CoA_acyltransferase"/>
</dbReference>
<keyword evidence="2" id="KW-0012">Acyltransferase</keyword>
<dbReference type="InterPro" id="IPR051908">
    <property type="entry name" value="Ribosomal_N-acetyltransferase"/>
</dbReference>
<gene>
    <name evidence="2" type="ORF">ACFQPF_17725</name>
</gene>
<dbReference type="Pfam" id="PF13302">
    <property type="entry name" value="Acetyltransf_3"/>
    <property type="match status" value="1"/>
</dbReference>
<evidence type="ECO:0000313" key="3">
    <source>
        <dbReference type="Proteomes" id="UP001596549"/>
    </source>
</evidence>
<dbReference type="PROSITE" id="PS51186">
    <property type="entry name" value="GNAT"/>
    <property type="match status" value="1"/>
</dbReference>
<protein>
    <submittedName>
        <fullName evidence="2">GNAT family N-acetyltransferase</fullName>
        <ecNumber evidence="2">2.3.-.-</ecNumber>
    </submittedName>
</protein>
<dbReference type="PANTHER" id="PTHR43441">
    <property type="entry name" value="RIBOSOMAL-PROTEIN-SERINE ACETYLTRANSFERASE"/>
    <property type="match status" value="1"/>
</dbReference>